<dbReference type="Gene3D" id="3.40.50.300">
    <property type="entry name" value="P-loop containing nucleotide triphosphate hydrolases"/>
    <property type="match status" value="1"/>
</dbReference>
<gene>
    <name evidence="5" type="ORF">H9723_04000</name>
</gene>
<dbReference type="PANTHER" id="PTHR32114">
    <property type="entry name" value="ABC TRANSPORTER ABCH.3"/>
    <property type="match status" value="1"/>
</dbReference>
<evidence type="ECO:0000256" key="2">
    <source>
        <dbReference type="ARBA" id="ARBA00011322"/>
    </source>
</evidence>
<accession>A0A9D2K0S9</accession>
<organism evidence="5 6">
    <name type="scientific">Candidatus Mediterraneibacter stercoravium</name>
    <dbReference type="NCBI Taxonomy" id="2838685"/>
    <lineage>
        <taxon>Bacteria</taxon>
        <taxon>Bacillati</taxon>
        <taxon>Bacillota</taxon>
        <taxon>Clostridia</taxon>
        <taxon>Lachnospirales</taxon>
        <taxon>Lachnospiraceae</taxon>
        <taxon>Mediterraneibacter</taxon>
    </lineage>
</organism>
<name>A0A9D2K0S9_9FIRM</name>
<comment type="similarity">
    <text evidence="1">Belongs to the SMC family. SbcC subfamily.</text>
</comment>
<dbReference type="EMBL" id="DXAY01000095">
    <property type="protein sequence ID" value="HIZ74391.1"/>
    <property type="molecule type" value="Genomic_DNA"/>
</dbReference>
<reference evidence="5" key="1">
    <citation type="journal article" date="2021" name="PeerJ">
        <title>Extensive microbial diversity within the chicken gut microbiome revealed by metagenomics and culture.</title>
        <authorList>
            <person name="Gilroy R."/>
            <person name="Ravi A."/>
            <person name="Getino M."/>
            <person name="Pursley I."/>
            <person name="Horton D.L."/>
            <person name="Alikhan N.F."/>
            <person name="Baker D."/>
            <person name="Gharbi K."/>
            <person name="Hall N."/>
            <person name="Watson M."/>
            <person name="Adriaenssens E.M."/>
            <person name="Foster-Nyarko E."/>
            <person name="Jarju S."/>
            <person name="Secka A."/>
            <person name="Antonio M."/>
            <person name="Oren A."/>
            <person name="Chaudhuri R.R."/>
            <person name="La Ragione R."/>
            <person name="Hildebrand F."/>
            <person name="Pallen M.J."/>
        </authorList>
    </citation>
    <scope>NUCLEOTIDE SEQUENCE</scope>
    <source>
        <strain evidence="5">CHK196-3914</strain>
    </source>
</reference>
<feature type="region of interest" description="Disordered" evidence="4">
    <location>
        <begin position="40"/>
        <end position="83"/>
    </location>
</feature>
<dbReference type="PANTHER" id="PTHR32114:SF2">
    <property type="entry name" value="ABC TRANSPORTER ABCH.3"/>
    <property type="match status" value="1"/>
</dbReference>
<dbReference type="InterPro" id="IPR027417">
    <property type="entry name" value="P-loop_NTPase"/>
</dbReference>
<feature type="compositionally biased region" description="Basic and acidic residues" evidence="4">
    <location>
        <begin position="54"/>
        <end position="83"/>
    </location>
</feature>
<evidence type="ECO:0000256" key="3">
    <source>
        <dbReference type="ARBA" id="ARBA00013368"/>
    </source>
</evidence>
<protein>
    <recommendedName>
        <fullName evidence="3">Nuclease SbcCD subunit C</fullName>
    </recommendedName>
</protein>
<sequence>NAEGMKMNLKKAADQAADAAASAKEALAAARAALQSLELSQDYQTEDEAASAMEKARHDKEKKEQSYSAARSEEQKAKSAEDNARALITRYLSELPGQREEKSCRETEYRQIMTEKDLTEAEWKELTERHDRGETEILQKKADSHSQKKAAAERMKHTAEAAIRGRQRPELGKLEQAKAGAEEKMASAQKAFEETKEYYKANMDVYLALRPVMEERGRIMEEHRRLDDLYNLLAGNVSGSRMDIETFVQRHYLERILHAANRRFQEMSAGQFELRMCDLDRAGIGKNRGLDLMVYSTVTGKEREVRTLSGGESFMAALALALGMADQIQESAASVNLDVMFIDEGFGSLDERSRDKAVRVLQDMAGGSKMIGIISHVTELKQEIEDQLIVRKDEEGSHVRWQIS</sequence>
<comment type="caution">
    <text evidence="5">The sequence shown here is derived from an EMBL/GenBank/DDBJ whole genome shotgun (WGS) entry which is preliminary data.</text>
</comment>
<evidence type="ECO:0000313" key="5">
    <source>
        <dbReference type="EMBL" id="HIZ74391.1"/>
    </source>
</evidence>
<dbReference type="Pfam" id="PF13558">
    <property type="entry name" value="SbcC_Walker_B"/>
    <property type="match status" value="1"/>
</dbReference>
<dbReference type="AlphaFoldDB" id="A0A9D2K0S9"/>
<proteinExistence type="inferred from homology"/>
<evidence type="ECO:0000313" key="6">
    <source>
        <dbReference type="Proteomes" id="UP000824116"/>
    </source>
</evidence>
<reference evidence="5" key="2">
    <citation type="submission" date="2021-04" db="EMBL/GenBank/DDBJ databases">
        <authorList>
            <person name="Gilroy R."/>
        </authorList>
    </citation>
    <scope>NUCLEOTIDE SEQUENCE</scope>
    <source>
        <strain evidence="5">CHK196-3914</strain>
    </source>
</reference>
<dbReference type="Proteomes" id="UP000824116">
    <property type="component" value="Unassembled WGS sequence"/>
</dbReference>
<dbReference type="SUPFAM" id="SSF52540">
    <property type="entry name" value="P-loop containing nucleoside triphosphate hydrolases"/>
    <property type="match status" value="1"/>
</dbReference>
<comment type="subunit">
    <text evidence="2">Heterodimer of SbcC and SbcD.</text>
</comment>
<feature type="non-terminal residue" evidence="5">
    <location>
        <position position="1"/>
    </location>
</feature>
<evidence type="ECO:0000256" key="1">
    <source>
        <dbReference type="ARBA" id="ARBA00006930"/>
    </source>
</evidence>
<evidence type="ECO:0000256" key="4">
    <source>
        <dbReference type="SAM" id="MobiDB-lite"/>
    </source>
</evidence>